<dbReference type="STRING" id="1238182.C882_0996"/>
<protein>
    <submittedName>
        <fullName evidence="2">Uncharacterized protein</fullName>
    </submittedName>
</protein>
<gene>
    <name evidence="2" type="ORF">C882_0996</name>
</gene>
<comment type="caution">
    <text evidence="2">The sequence shown here is derived from an EMBL/GenBank/DDBJ whole genome shotgun (WGS) entry which is preliminary data.</text>
</comment>
<evidence type="ECO:0000313" key="2">
    <source>
        <dbReference type="EMBL" id="EKV28422.1"/>
    </source>
</evidence>
<name>K9GTA6_9PROT</name>
<evidence type="ECO:0000313" key="3">
    <source>
        <dbReference type="Proteomes" id="UP000009881"/>
    </source>
</evidence>
<dbReference type="Proteomes" id="UP000009881">
    <property type="component" value="Unassembled WGS sequence"/>
</dbReference>
<accession>K9GTA6</accession>
<keyword evidence="1" id="KW-1133">Transmembrane helix</keyword>
<proteinExistence type="predicted"/>
<dbReference type="EMBL" id="ANHY01000016">
    <property type="protein sequence ID" value="EKV28422.1"/>
    <property type="molecule type" value="Genomic_DNA"/>
</dbReference>
<evidence type="ECO:0000256" key="1">
    <source>
        <dbReference type="SAM" id="Phobius"/>
    </source>
</evidence>
<reference evidence="2 3" key="1">
    <citation type="journal article" date="2013" name="Genome Announc.">
        <title>Draft Genome Sequence of an Alphaproteobacterium, Caenispirillum salinarum AK4(T), Isolated from a Solar Saltern.</title>
        <authorList>
            <person name="Khatri I."/>
            <person name="Singh A."/>
            <person name="Korpole S."/>
            <person name="Pinnaka A.K."/>
            <person name="Subramanian S."/>
        </authorList>
    </citation>
    <scope>NUCLEOTIDE SEQUENCE [LARGE SCALE GENOMIC DNA]</scope>
    <source>
        <strain evidence="2 3">AK4</strain>
    </source>
</reference>
<keyword evidence="1" id="KW-0472">Membrane</keyword>
<sequence>MQEGKDSATMTDSGRRTRKWLTAAILVLVAAGFYLSAFVLLTD</sequence>
<keyword evidence="3" id="KW-1185">Reference proteome</keyword>
<keyword evidence="1" id="KW-0812">Transmembrane</keyword>
<feature type="transmembrane region" description="Helical" evidence="1">
    <location>
        <begin position="20"/>
        <end position="41"/>
    </location>
</feature>
<organism evidence="2 3">
    <name type="scientific">Caenispirillum salinarum AK4</name>
    <dbReference type="NCBI Taxonomy" id="1238182"/>
    <lineage>
        <taxon>Bacteria</taxon>
        <taxon>Pseudomonadati</taxon>
        <taxon>Pseudomonadota</taxon>
        <taxon>Alphaproteobacteria</taxon>
        <taxon>Rhodospirillales</taxon>
        <taxon>Novispirillaceae</taxon>
        <taxon>Caenispirillum</taxon>
    </lineage>
</organism>
<dbReference type="AlphaFoldDB" id="K9GTA6"/>